<dbReference type="Pfam" id="PF13650">
    <property type="entry name" value="Asp_protease_2"/>
    <property type="match status" value="1"/>
</dbReference>
<protein>
    <submittedName>
        <fullName evidence="2">Unnamed protein product</fullName>
    </submittedName>
</protein>
<keyword evidence="3" id="KW-1185">Reference proteome</keyword>
<dbReference type="SUPFAM" id="SSF50630">
    <property type="entry name" value="Acid proteases"/>
    <property type="match status" value="1"/>
</dbReference>
<dbReference type="Gene3D" id="2.40.70.10">
    <property type="entry name" value="Acid Proteases"/>
    <property type="match status" value="1"/>
</dbReference>
<accession>A0A9W6YBC2</accession>
<reference evidence="2" key="1">
    <citation type="submission" date="2023-04" db="EMBL/GenBank/DDBJ databases">
        <title>Phytophthora fragariaefolia NBRC 109709.</title>
        <authorList>
            <person name="Ichikawa N."/>
            <person name="Sato H."/>
            <person name="Tonouchi N."/>
        </authorList>
    </citation>
    <scope>NUCLEOTIDE SEQUENCE</scope>
    <source>
        <strain evidence="2">NBRC 109709</strain>
    </source>
</reference>
<dbReference type="Proteomes" id="UP001165121">
    <property type="component" value="Unassembled WGS sequence"/>
</dbReference>
<organism evidence="2 3">
    <name type="scientific">Phytophthora fragariaefolia</name>
    <dbReference type="NCBI Taxonomy" id="1490495"/>
    <lineage>
        <taxon>Eukaryota</taxon>
        <taxon>Sar</taxon>
        <taxon>Stramenopiles</taxon>
        <taxon>Oomycota</taxon>
        <taxon>Peronosporomycetes</taxon>
        <taxon>Peronosporales</taxon>
        <taxon>Peronosporaceae</taxon>
        <taxon>Phytophthora</taxon>
    </lineage>
</organism>
<evidence type="ECO:0000313" key="2">
    <source>
        <dbReference type="EMBL" id="GMF62387.1"/>
    </source>
</evidence>
<name>A0A9W6YBC2_9STRA</name>
<comment type="caution">
    <text evidence="2">The sequence shown here is derived from an EMBL/GenBank/DDBJ whole genome shotgun (WGS) entry which is preliminary data.</text>
</comment>
<dbReference type="AlphaFoldDB" id="A0A9W6YBC2"/>
<evidence type="ECO:0000256" key="1">
    <source>
        <dbReference type="SAM" id="MobiDB-lite"/>
    </source>
</evidence>
<sequence>MVAKTLLGPKRIRPELSGARPDLKGARLPSGTRLINQLIPLAEPTGSLTAEILMDAEVTHVNDLSMDRVQRVAAKDTQCPSVASAANYVSKRPPGPLRTEQFKLGGPPTLTALDETGLPQSAEPVAEAKYIFAYAGKAGRPERVWIYGNDGIKRDGIDGELDYTKEESRAWISNAEATRLTKGAMGMAKTMKLLPGERLGWWSAQKFDRRVRMRALVMGAVNDQRSKILLDTGAIISVINATFARKLRLKRQASRDVQIGVQGIGKVKVGTSTRAWVKITLGWELSYEFEVWVMDHHAGADLILCTDFMIPAGIRLDLYNSLAKLPDEVVVPLIKSLNSADDPKGGLQITDGPTQTICFSGRVTAEFRARRKQPAESAHELWVRRTRDWIPTVVLSKHGKVARVLLTSTKSSMTWCPAAVGLP</sequence>
<evidence type="ECO:0000313" key="3">
    <source>
        <dbReference type="Proteomes" id="UP001165121"/>
    </source>
</evidence>
<proteinExistence type="predicted"/>
<feature type="region of interest" description="Disordered" evidence="1">
    <location>
        <begin position="1"/>
        <end position="24"/>
    </location>
</feature>
<gene>
    <name evidence="2" type="ORF">Pfra01_002721600</name>
</gene>
<dbReference type="CDD" id="cd00303">
    <property type="entry name" value="retropepsin_like"/>
    <property type="match status" value="1"/>
</dbReference>
<dbReference type="InterPro" id="IPR021109">
    <property type="entry name" value="Peptidase_aspartic_dom_sf"/>
</dbReference>
<dbReference type="EMBL" id="BSXT01006350">
    <property type="protein sequence ID" value="GMF62387.1"/>
    <property type="molecule type" value="Genomic_DNA"/>
</dbReference>